<dbReference type="InterPro" id="IPR029787">
    <property type="entry name" value="Nucleotide_cyclase"/>
</dbReference>
<dbReference type="GO" id="GO:0071111">
    <property type="term" value="F:cyclic-guanylate-specific phosphodiesterase activity"/>
    <property type="evidence" value="ECO:0007669"/>
    <property type="project" value="InterPro"/>
</dbReference>
<dbReference type="PROSITE" id="PS50887">
    <property type="entry name" value="GGDEF"/>
    <property type="match status" value="1"/>
</dbReference>
<dbReference type="PANTHER" id="PTHR33121">
    <property type="entry name" value="CYCLIC DI-GMP PHOSPHODIESTERASE PDEF"/>
    <property type="match status" value="1"/>
</dbReference>
<dbReference type="SMART" id="SM00052">
    <property type="entry name" value="EAL"/>
    <property type="match status" value="1"/>
</dbReference>
<dbReference type="Gene3D" id="3.20.20.450">
    <property type="entry name" value="EAL domain"/>
    <property type="match status" value="1"/>
</dbReference>
<sequence length="597" mass="67281">MLRNLGKDEEARLASLDALEALGGLHDDAFHHILDMTCMLLNLPGCFIYLFGAQRIWIKAKKNLAPAAINHDSPLFNFVRYSGDTLICEDTHKDSRFANDPMVTGSTAIRQFIATPLRTSEGYVIGAVCVIDRKPGSFSESTADLLSNMAMIVAELLEAQSEIGLVDAVTRFPNRQRLLGDIQQLAPEHGEFVLILIDTLDIKYVYEIARSFGMAEVESVLRDIGHFLKTTFMNEQMIYAISLGRFAIILRAEKLNRCMEHMEKFADRMQREVRSIVPLKLDFYAGYVWFSPPCTTPPELLRMATSALHDAIDERVTISAYSESKDATRKFNLNILNDLAESLNQQRGLYLVFQPKVILSTRKIIGAEALLRWQHPTLGEIQPDAFIPIAESTSLIKLLTEFVIARSVLEAKRLRQQGINIPISINISANNFAEPDFAEKLDYLVRDGGLQPQDIEIECLETQRILESTEALACVKALRQMGYAIALDDFGTGYSNLNYLRNIPADLIKIDRSLIENLKSDNDSRIIVESLIKMLHMLNYAVLAEGVEDRETLKYLEQYQCDIIQGYFYSPPMTLERLMSLIAAEKNGMLASYPDGD</sequence>
<dbReference type="InterPro" id="IPR029016">
    <property type="entry name" value="GAF-like_dom_sf"/>
</dbReference>
<dbReference type="InterPro" id="IPR050706">
    <property type="entry name" value="Cyclic-di-GMP_PDE-like"/>
</dbReference>
<reference evidence="3 4" key="1">
    <citation type="submission" date="2016-11" db="EMBL/GenBank/DDBJ databases">
        <title>Rahnella oryzae sp. nov., isolated from rice root.</title>
        <authorList>
            <person name="Zhang X.-X."/>
            <person name="Zhang J."/>
        </authorList>
    </citation>
    <scope>NUCLEOTIDE SEQUENCE [LARGE SCALE GENOMIC DNA]</scope>
    <source>
        <strain evidence="3 4">J11-6</strain>
    </source>
</reference>
<dbReference type="AlphaFoldDB" id="A0A1S8CEJ7"/>
<dbReference type="RefSeq" id="WP_076944085.1">
    <property type="nucleotide sequence ID" value="NZ_MOXD01000015.1"/>
</dbReference>
<dbReference type="EMBL" id="MOXD01000015">
    <property type="protein sequence ID" value="OMQ20047.1"/>
    <property type="molecule type" value="Genomic_DNA"/>
</dbReference>
<proteinExistence type="predicted"/>
<dbReference type="PROSITE" id="PS50883">
    <property type="entry name" value="EAL"/>
    <property type="match status" value="1"/>
</dbReference>
<dbReference type="InterPro" id="IPR001633">
    <property type="entry name" value="EAL_dom"/>
</dbReference>
<dbReference type="SUPFAM" id="SSF141868">
    <property type="entry name" value="EAL domain-like"/>
    <property type="match status" value="1"/>
</dbReference>
<dbReference type="STRING" id="2034155.BMI79_20355"/>
<accession>A0A1S8CEJ7</accession>
<protein>
    <submittedName>
        <fullName evidence="3">Sensor domain-containing phosphodiesterase</fullName>
    </submittedName>
</protein>
<evidence type="ECO:0000259" key="1">
    <source>
        <dbReference type="PROSITE" id="PS50883"/>
    </source>
</evidence>
<dbReference type="Gene3D" id="3.30.70.270">
    <property type="match status" value="1"/>
</dbReference>
<evidence type="ECO:0000313" key="3">
    <source>
        <dbReference type="EMBL" id="OMQ20047.1"/>
    </source>
</evidence>
<dbReference type="SMART" id="SM00267">
    <property type="entry name" value="GGDEF"/>
    <property type="match status" value="1"/>
</dbReference>
<dbReference type="CDD" id="cd01948">
    <property type="entry name" value="EAL"/>
    <property type="match status" value="1"/>
</dbReference>
<feature type="domain" description="EAL" evidence="1">
    <location>
        <begin position="332"/>
        <end position="586"/>
    </location>
</feature>
<evidence type="ECO:0000313" key="4">
    <source>
        <dbReference type="Proteomes" id="UP000216021"/>
    </source>
</evidence>
<evidence type="ECO:0000259" key="2">
    <source>
        <dbReference type="PROSITE" id="PS50887"/>
    </source>
</evidence>
<dbReference type="SUPFAM" id="SSF55073">
    <property type="entry name" value="Nucleotide cyclase"/>
    <property type="match status" value="1"/>
</dbReference>
<keyword evidence="4" id="KW-1185">Reference proteome</keyword>
<name>A0A1S8CEJ7_9GAMM</name>
<dbReference type="Pfam" id="PF00990">
    <property type="entry name" value="GGDEF"/>
    <property type="match status" value="1"/>
</dbReference>
<dbReference type="PANTHER" id="PTHR33121:SF19">
    <property type="entry name" value="CYCLIC DI-GMP PHOSPHODIESTERASE PA2567"/>
    <property type="match status" value="1"/>
</dbReference>
<feature type="domain" description="GGDEF" evidence="2">
    <location>
        <begin position="190"/>
        <end position="323"/>
    </location>
</feature>
<dbReference type="Pfam" id="PF00563">
    <property type="entry name" value="EAL"/>
    <property type="match status" value="1"/>
</dbReference>
<dbReference type="OrthoDB" id="6597954at2"/>
<dbReference type="InterPro" id="IPR003018">
    <property type="entry name" value="GAF"/>
</dbReference>
<organism evidence="3 4">
    <name type="scientific">Serratia oryzae</name>
    <dbReference type="NCBI Taxonomy" id="2034155"/>
    <lineage>
        <taxon>Bacteria</taxon>
        <taxon>Pseudomonadati</taxon>
        <taxon>Pseudomonadota</taxon>
        <taxon>Gammaproteobacteria</taxon>
        <taxon>Enterobacterales</taxon>
        <taxon>Yersiniaceae</taxon>
        <taxon>Serratia</taxon>
    </lineage>
</organism>
<dbReference type="InterPro" id="IPR035919">
    <property type="entry name" value="EAL_sf"/>
</dbReference>
<dbReference type="InterPro" id="IPR000160">
    <property type="entry name" value="GGDEF_dom"/>
</dbReference>
<dbReference type="Pfam" id="PF01590">
    <property type="entry name" value="GAF"/>
    <property type="match status" value="1"/>
</dbReference>
<dbReference type="SMART" id="SM00065">
    <property type="entry name" value="GAF"/>
    <property type="match status" value="1"/>
</dbReference>
<comment type="caution">
    <text evidence="3">The sequence shown here is derived from an EMBL/GenBank/DDBJ whole genome shotgun (WGS) entry which is preliminary data.</text>
</comment>
<dbReference type="SUPFAM" id="SSF55781">
    <property type="entry name" value="GAF domain-like"/>
    <property type="match status" value="1"/>
</dbReference>
<dbReference type="Gene3D" id="3.30.450.40">
    <property type="match status" value="1"/>
</dbReference>
<dbReference type="InterPro" id="IPR043128">
    <property type="entry name" value="Rev_trsase/Diguanyl_cyclase"/>
</dbReference>
<gene>
    <name evidence="3" type="ORF">BMI79_20355</name>
</gene>
<dbReference type="Proteomes" id="UP000216021">
    <property type="component" value="Unassembled WGS sequence"/>
</dbReference>